<dbReference type="AlphaFoldDB" id="A0A0S4JQZ1"/>
<dbReference type="VEuPathDB" id="TriTrypDB:BSAL_38510"/>
<protein>
    <submittedName>
        <fullName evidence="2">Membrane-associated protein, putative</fullName>
    </submittedName>
</protein>
<feature type="signal peptide" evidence="1">
    <location>
        <begin position="1"/>
        <end position="29"/>
    </location>
</feature>
<keyword evidence="3" id="KW-1185">Reference proteome</keyword>
<dbReference type="EMBL" id="CYKH01002068">
    <property type="protein sequence ID" value="CUG92617.1"/>
    <property type="molecule type" value="Genomic_DNA"/>
</dbReference>
<evidence type="ECO:0000313" key="2">
    <source>
        <dbReference type="EMBL" id="CUG92617.1"/>
    </source>
</evidence>
<evidence type="ECO:0000313" key="3">
    <source>
        <dbReference type="Proteomes" id="UP000051952"/>
    </source>
</evidence>
<gene>
    <name evidence="2" type="ORF">BSAL_38510</name>
</gene>
<evidence type="ECO:0000256" key="1">
    <source>
        <dbReference type="SAM" id="SignalP"/>
    </source>
</evidence>
<organism evidence="2 3">
    <name type="scientific">Bodo saltans</name>
    <name type="common">Flagellated protozoan</name>
    <dbReference type="NCBI Taxonomy" id="75058"/>
    <lineage>
        <taxon>Eukaryota</taxon>
        <taxon>Discoba</taxon>
        <taxon>Euglenozoa</taxon>
        <taxon>Kinetoplastea</taxon>
        <taxon>Metakinetoplastina</taxon>
        <taxon>Eubodonida</taxon>
        <taxon>Bodonidae</taxon>
        <taxon>Bodo</taxon>
    </lineage>
</organism>
<feature type="chain" id="PRO_5006622752" evidence="1">
    <location>
        <begin position="30"/>
        <end position="101"/>
    </location>
</feature>
<accession>A0A0S4JQZ1</accession>
<name>A0A0S4JQZ1_BODSA</name>
<sequence>MFSRNDTTLPATASLLLLLLLAVLGVVSAQPLERPSLVKLGMYYDMTSPEISFDGVQIYAGAQAAVKELNDNNVVPGVAFELEYIPAFSTCRKCIFDLPKM</sequence>
<keyword evidence="1" id="KW-0732">Signal</keyword>
<proteinExistence type="predicted"/>
<reference evidence="3" key="1">
    <citation type="submission" date="2015-09" db="EMBL/GenBank/DDBJ databases">
        <authorList>
            <consortium name="Pathogen Informatics"/>
        </authorList>
    </citation>
    <scope>NUCLEOTIDE SEQUENCE [LARGE SCALE GENOMIC DNA]</scope>
    <source>
        <strain evidence="3">Lake Konstanz</strain>
    </source>
</reference>
<dbReference type="Proteomes" id="UP000051952">
    <property type="component" value="Unassembled WGS sequence"/>
</dbReference>